<evidence type="ECO:0000313" key="15">
    <source>
        <dbReference type="Proteomes" id="UP000515971"/>
    </source>
</evidence>
<dbReference type="PRINTS" id="PR01853">
    <property type="entry name" value="YAJCTRNLCASE"/>
</dbReference>
<comment type="subcellular location">
    <subcellularLocation>
        <location evidence="2">Cell membrane</location>
        <topology evidence="2">Single-pass membrane protein</topology>
    </subcellularLocation>
</comment>
<dbReference type="PANTHER" id="PTHR33909:SF1">
    <property type="entry name" value="SEC TRANSLOCON ACCESSORY COMPLEX SUBUNIT YAJC"/>
    <property type="match status" value="1"/>
</dbReference>
<keyword evidence="7" id="KW-1003">Cell membrane</keyword>
<sequence>MLDQPILLMAQAAPAGEPSGTSQILVGIMPWLLIFVIFYFLMIRPQQRRVKQHQAAIAAVKKGDQVITGGGIRGKVVKVSDDEAEVEIAKDVRIRVIKSTISHVLDPATKPAND</sequence>
<protein>
    <recommendedName>
        <fullName evidence="5">Sec translocon accessory complex subunit YajC</fullName>
    </recommendedName>
</protein>
<evidence type="ECO:0000313" key="14">
    <source>
        <dbReference type="EMBL" id="QNN68200.1"/>
    </source>
</evidence>
<keyword evidence="15" id="KW-1185">Reference proteome</keyword>
<accession>A0A7G9SK25</accession>
<dbReference type="AlphaFoldDB" id="A0A7G9SK25"/>
<reference evidence="14 15" key="1">
    <citation type="submission" date="2020-08" db="EMBL/GenBank/DDBJ databases">
        <title>Genome sequence of Sphingomonas lutea KCTC 23642T.</title>
        <authorList>
            <person name="Hyun D.-W."/>
            <person name="Bae J.-W."/>
        </authorList>
    </citation>
    <scope>NUCLEOTIDE SEQUENCE [LARGE SCALE GENOMIC DNA]</scope>
    <source>
        <strain evidence="14 15">KCTC 23642</strain>
    </source>
</reference>
<dbReference type="EMBL" id="CP060718">
    <property type="protein sequence ID" value="QNN68200.1"/>
    <property type="molecule type" value="Genomic_DNA"/>
</dbReference>
<evidence type="ECO:0000256" key="10">
    <source>
        <dbReference type="ARBA" id="ARBA00022989"/>
    </source>
</evidence>
<evidence type="ECO:0000256" key="1">
    <source>
        <dbReference type="ARBA" id="ARBA00002061"/>
    </source>
</evidence>
<evidence type="ECO:0000256" key="11">
    <source>
        <dbReference type="ARBA" id="ARBA00023010"/>
    </source>
</evidence>
<evidence type="ECO:0000256" key="12">
    <source>
        <dbReference type="ARBA" id="ARBA00023136"/>
    </source>
</evidence>
<keyword evidence="9" id="KW-0653">Protein transport</keyword>
<keyword evidence="6" id="KW-0813">Transport</keyword>
<dbReference type="Proteomes" id="UP000515971">
    <property type="component" value="Chromosome"/>
</dbReference>
<dbReference type="PANTHER" id="PTHR33909">
    <property type="entry name" value="SEC TRANSLOCON ACCESSORY COMPLEX SUBUNIT YAJC"/>
    <property type="match status" value="1"/>
</dbReference>
<keyword evidence="12 13" id="KW-0472">Membrane</keyword>
<keyword evidence="11" id="KW-0811">Translocation</keyword>
<comment type="similarity">
    <text evidence="3">Belongs to the YajC family.</text>
</comment>
<keyword evidence="10 13" id="KW-1133">Transmembrane helix</keyword>
<comment type="subunit">
    <text evidence="4">Part of the SecDF-YidC-YajC translocase complex. The SecDF-YidC-YajC translocase forms a supercomplex with SecYEG, called the holo-translocon (HTL).</text>
</comment>
<organism evidence="14 15">
    <name type="scientific">Sphingomonas lutea</name>
    <dbReference type="NCBI Taxonomy" id="1045317"/>
    <lineage>
        <taxon>Bacteria</taxon>
        <taxon>Pseudomonadati</taxon>
        <taxon>Pseudomonadota</taxon>
        <taxon>Alphaproteobacteria</taxon>
        <taxon>Sphingomonadales</taxon>
        <taxon>Sphingomonadaceae</taxon>
        <taxon>Sphingomonas</taxon>
    </lineage>
</organism>
<evidence type="ECO:0000256" key="4">
    <source>
        <dbReference type="ARBA" id="ARBA00011718"/>
    </source>
</evidence>
<dbReference type="SMART" id="SM01323">
    <property type="entry name" value="YajC"/>
    <property type="match status" value="1"/>
</dbReference>
<comment type="function">
    <text evidence="1">The SecYEG-SecDF-YajC-YidC holo-translocon (HTL) protein secretase/insertase is a supercomplex required for protein secretion, insertion of proteins into membranes, and assembly of membrane protein complexes. While the SecYEG complex is essential for assembly of a number of proteins and complexes, the SecDF-YajC-YidC subcomplex facilitates these functions.</text>
</comment>
<evidence type="ECO:0000256" key="8">
    <source>
        <dbReference type="ARBA" id="ARBA00022692"/>
    </source>
</evidence>
<evidence type="ECO:0000256" key="3">
    <source>
        <dbReference type="ARBA" id="ARBA00006742"/>
    </source>
</evidence>
<dbReference type="NCBIfam" id="TIGR00739">
    <property type="entry name" value="yajC"/>
    <property type="match status" value="1"/>
</dbReference>
<dbReference type="RefSeq" id="WP_187539498.1">
    <property type="nucleotide sequence ID" value="NZ_BAABJT010000001.1"/>
</dbReference>
<evidence type="ECO:0000256" key="7">
    <source>
        <dbReference type="ARBA" id="ARBA00022475"/>
    </source>
</evidence>
<evidence type="ECO:0000256" key="2">
    <source>
        <dbReference type="ARBA" id="ARBA00004162"/>
    </source>
</evidence>
<dbReference type="InterPro" id="IPR003849">
    <property type="entry name" value="Preprotein_translocase_YajC"/>
</dbReference>
<feature type="transmembrane region" description="Helical" evidence="13">
    <location>
        <begin position="24"/>
        <end position="43"/>
    </location>
</feature>
<evidence type="ECO:0000256" key="9">
    <source>
        <dbReference type="ARBA" id="ARBA00022927"/>
    </source>
</evidence>
<evidence type="ECO:0000256" key="13">
    <source>
        <dbReference type="SAM" id="Phobius"/>
    </source>
</evidence>
<name>A0A7G9SK25_9SPHN</name>
<evidence type="ECO:0000256" key="5">
    <source>
        <dbReference type="ARBA" id="ARBA00014962"/>
    </source>
</evidence>
<dbReference type="Pfam" id="PF02699">
    <property type="entry name" value="YajC"/>
    <property type="match status" value="1"/>
</dbReference>
<evidence type="ECO:0000256" key="6">
    <source>
        <dbReference type="ARBA" id="ARBA00022448"/>
    </source>
</evidence>
<keyword evidence="8 13" id="KW-0812">Transmembrane</keyword>
<gene>
    <name evidence="14" type="primary">yajC</name>
    <name evidence="14" type="ORF">H9L13_04795</name>
</gene>
<dbReference type="GO" id="GO:0015031">
    <property type="term" value="P:protein transport"/>
    <property type="evidence" value="ECO:0007669"/>
    <property type="project" value="UniProtKB-KW"/>
</dbReference>
<proteinExistence type="inferred from homology"/>
<dbReference type="GO" id="GO:0005886">
    <property type="term" value="C:plasma membrane"/>
    <property type="evidence" value="ECO:0007669"/>
    <property type="project" value="UniProtKB-SubCell"/>
</dbReference>
<dbReference type="KEGG" id="slut:H9L13_04795"/>